<sequence>MFSFKAILGVLFMLLVVTIAILAIVCFRANLETVEASQEVSHTHQVVGKVDAISAACKDLQLSVYRRRDRGVDTEAASAVLSSITELRDITHGNHLQRKRIDSLDRAVRKWTGLWDPAGGAGIDPVLRGIETIRASEETLLKQQRGQRRNFEGFPEKFYCFAGVHCCPADIDIPRHPV</sequence>
<dbReference type="Proteomes" id="UP001319180">
    <property type="component" value="Unassembled WGS sequence"/>
</dbReference>
<proteinExistence type="predicted"/>
<evidence type="ECO:0000256" key="1">
    <source>
        <dbReference type="SAM" id="Phobius"/>
    </source>
</evidence>
<evidence type="ECO:0000313" key="2">
    <source>
        <dbReference type="EMBL" id="MBT1686458.1"/>
    </source>
</evidence>
<dbReference type="EMBL" id="JAHESC010000008">
    <property type="protein sequence ID" value="MBT1686458.1"/>
    <property type="molecule type" value="Genomic_DNA"/>
</dbReference>
<protein>
    <submittedName>
        <fullName evidence="2">Uncharacterized protein</fullName>
    </submittedName>
</protein>
<organism evidence="2 3">
    <name type="scientific">Dawidia soli</name>
    <dbReference type="NCBI Taxonomy" id="2782352"/>
    <lineage>
        <taxon>Bacteria</taxon>
        <taxon>Pseudomonadati</taxon>
        <taxon>Bacteroidota</taxon>
        <taxon>Cytophagia</taxon>
        <taxon>Cytophagales</taxon>
        <taxon>Chryseotaleaceae</taxon>
        <taxon>Dawidia</taxon>
    </lineage>
</organism>
<comment type="caution">
    <text evidence="2">The sequence shown here is derived from an EMBL/GenBank/DDBJ whole genome shotgun (WGS) entry which is preliminary data.</text>
</comment>
<dbReference type="RefSeq" id="WP_254089695.1">
    <property type="nucleotide sequence ID" value="NZ_JAHESC010000008.1"/>
</dbReference>
<keyword evidence="1" id="KW-0812">Transmembrane</keyword>
<dbReference type="AlphaFoldDB" id="A0AAP2D6U9"/>
<reference evidence="2 3" key="1">
    <citation type="submission" date="2021-05" db="EMBL/GenBank/DDBJ databases">
        <title>A Polyphasic approach of four new species of the genus Ohtaekwangia: Ohtaekwangia histidinii sp. nov., Ohtaekwangia cretensis sp. nov., Ohtaekwangia indiensis sp. nov., Ohtaekwangia reichenbachii sp. nov. from diverse environment.</title>
        <authorList>
            <person name="Octaviana S."/>
        </authorList>
    </citation>
    <scope>NUCLEOTIDE SEQUENCE [LARGE SCALE GENOMIC DNA]</scope>
    <source>
        <strain evidence="2 3">PWU37</strain>
    </source>
</reference>
<gene>
    <name evidence="2" type="ORF">KK078_07830</name>
</gene>
<keyword evidence="1" id="KW-0472">Membrane</keyword>
<evidence type="ECO:0000313" key="3">
    <source>
        <dbReference type="Proteomes" id="UP001319180"/>
    </source>
</evidence>
<keyword evidence="1" id="KW-1133">Transmembrane helix</keyword>
<keyword evidence="3" id="KW-1185">Reference proteome</keyword>
<feature type="transmembrane region" description="Helical" evidence="1">
    <location>
        <begin position="6"/>
        <end position="27"/>
    </location>
</feature>
<name>A0AAP2D6U9_9BACT</name>
<accession>A0AAP2D6U9</accession>